<name>A0A218VSS9_PUNGR</name>
<comment type="caution">
    <text evidence="2">The sequence shown here is derived from an EMBL/GenBank/DDBJ whole genome shotgun (WGS) entry which is preliminary data.</text>
</comment>
<dbReference type="AlphaFoldDB" id="A0A218VSS9"/>
<feature type="region of interest" description="Disordered" evidence="1">
    <location>
        <begin position="66"/>
        <end position="85"/>
    </location>
</feature>
<protein>
    <submittedName>
        <fullName evidence="2">Uncharacterized protein</fullName>
    </submittedName>
</protein>
<reference evidence="3" key="1">
    <citation type="journal article" date="2017" name="Plant J.">
        <title>The pomegranate (Punica granatum L.) genome and the genomics of punicalagin biosynthesis.</title>
        <authorList>
            <person name="Qin G."/>
            <person name="Xu C."/>
            <person name="Ming R."/>
            <person name="Tang H."/>
            <person name="Guyot R."/>
            <person name="Kramer E.M."/>
            <person name="Hu Y."/>
            <person name="Yi X."/>
            <person name="Qi Y."/>
            <person name="Xu X."/>
            <person name="Gao Z."/>
            <person name="Pan H."/>
            <person name="Jian J."/>
            <person name="Tian Y."/>
            <person name="Yue Z."/>
            <person name="Xu Y."/>
        </authorList>
    </citation>
    <scope>NUCLEOTIDE SEQUENCE [LARGE SCALE GENOMIC DNA]</scope>
    <source>
        <strain evidence="3">cv. Dabenzi</strain>
    </source>
</reference>
<evidence type="ECO:0000256" key="1">
    <source>
        <dbReference type="SAM" id="MobiDB-lite"/>
    </source>
</evidence>
<accession>A0A218VSS9</accession>
<dbReference type="EMBL" id="MTKT01006103">
    <property type="protein sequence ID" value="OWM63393.1"/>
    <property type="molecule type" value="Genomic_DNA"/>
</dbReference>
<proteinExistence type="predicted"/>
<dbReference type="Proteomes" id="UP000197138">
    <property type="component" value="Unassembled WGS sequence"/>
</dbReference>
<organism evidence="2 3">
    <name type="scientific">Punica granatum</name>
    <name type="common">Pomegranate</name>
    <dbReference type="NCBI Taxonomy" id="22663"/>
    <lineage>
        <taxon>Eukaryota</taxon>
        <taxon>Viridiplantae</taxon>
        <taxon>Streptophyta</taxon>
        <taxon>Embryophyta</taxon>
        <taxon>Tracheophyta</taxon>
        <taxon>Spermatophyta</taxon>
        <taxon>Magnoliopsida</taxon>
        <taxon>eudicotyledons</taxon>
        <taxon>Gunneridae</taxon>
        <taxon>Pentapetalae</taxon>
        <taxon>rosids</taxon>
        <taxon>malvids</taxon>
        <taxon>Myrtales</taxon>
        <taxon>Lythraceae</taxon>
        <taxon>Punica</taxon>
    </lineage>
</organism>
<sequence length="142" mass="15551">MDEPQLIKEDVMFVHVNVAESASITSQGSSELSKSGIVGQDQSTVPLTISSSPDDTSPDKVLLVVDEQDNTKKDDSNANATDEEGEVREVLEFLVSQRTVRAASQGVFVTVQQVKGKKMRNIGRKIKARNLLLLYDSLNLEC</sequence>
<evidence type="ECO:0000313" key="2">
    <source>
        <dbReference type="EMBL" id="OWM63393.1"/>
    </source>
</evidence>
<gene>
    <name evidence="2" type="ORF">CDL15_Pgr022138</name>
</gene>
<evidence type="ECO:0000313" key="3">
    <source>
        <dbReference type="Proteomes" id="UP000197138"/>
    </source>
</evidence>